<dbReference type="RefSeq" id="WP_136897427.1">
    <property type="nucleotide sequence ID" value="NZ_SWJE01000013.1"/>
</dbReference>
<reference evidence="2 3" key="1">
    <citation type="submission" date="2019-04" db="EMBL/GenBank/DDBJ databases">
        <title>Trinickia sp. 7GSK02, isolated from subtropical forest soil.</title>
        <authorList>
            <person name="Gao Z.-H."/>
            <person name="Qiu L.-H."/>
        </authorList>
    </citation>
    <scope>NUCLEOTIDE SEQUENCE [LARGE SCALE GENOMIC DNA]</scope>
    <source>
        <strain evidence="2 3">7GSK02</strain>
    </source>
</reference>
<dbReference type="Proteomes" id="UP000305539">
    <property type="component" value="Unassembled WGS sequence"/>
</dbReference>
<dbReference type="OrthoDB" id="9100059at2"/>
<evidence type="ECO:0000256" key="1">
    <source>
        <dbReference type="SAM" id="SignalP"/>
    </source>
</evidence>
<gene>
    <name evidence="2" type="ORF">FAZ69_23175</name>
</gene>
<comment type="caution">
    <text evidence="2">The sequence shown here is derived from an EMBL/GenBank/DDBJ whole genome shotgun (WGS) entry which is preliminary data.</text>
</comment>
<keyword evidence="3" id="KW-1185">Reference proteome</keyword>
<organism evidence="2 3">
    <name type="scientific">Trinickia terrae</name>
    <dbReference type="NCBI Taxonomy" id="2571161"/>
    <lineage>
        <taxon>Bacteria</taxon>
        <taxon>Pseudomonadati</taxon>
        <taxon>Pseudomonadota</taxon>
        <taxon>Betaproteobacteria</taxon>
        <taxon>Burkholderiales</taxon>
        <taxon>Burkholderiaceae</taxon>
        <taxon>Trinickia</taxon>
    </lineage>
</organism>
<proteinExistence type="predicted"/>
<dbReference type="AlphaFoldDB" id="A0A4U1HR35"/>
<sequence>MTASRFPKRAPRALALVTTLVTALAGAAQSADAQQSGNPGDIIVERTVTPRDAFAPVPRNQDPVAVRATTFPATTFNPMMASVVSDLDLTNAHGSNGVSAGNLNGSEAGLQGITKLLSGSATGSNVAVGANALPQPSVGVGGQISMSVTGALAPLGAALGALK</sequence>
<accession>A0A4U1HR35</accession>
<evidence type="ECO:0000313" key="2">
    <source>
        <dbReference type="EMBL" id="TKC83925.1"/>
    </source>
</evidence>
<feature type="signal peptide" evidence="1">
    <location>
        <begin position="1"/>
        <end position="33"/>
    </location>
</feature>
<evidence type="ECO:0000313" key="3">
    <source>
        <dbReference type="Proteomes" id="UP000305539"/>
    </source>
</evidence>
<dbReference type="EMBL" id="SWJE01000013">
    <property type="protein sequence ID" value="TKC83925.1"/>
    <property type="molecule type" value="Genomic_DNA"/>
</dbReference>
<name>A0A4U1HR35_9BURK</name>
<protein>
    <submittedName>
        <fullName evidence="2">Uncharacterized protein</fullName>
    </submittedName>
</protein>
<keyword evidence="1" id="KW-0732">Signal</keyword>
<feature type="chain" id="PRO_5020583549" evidence="1">
    <location>
        <begin position="34"/>
        <end position="163"/>
    </location>
</feature>